<dbReference type="EMBL" id="LT795058">
    <property type="protein sequence ID" value="SJX62613.1"/>
    <property type="molecule type" value="Genomic_DNA"/>
</dbReference>
<name>A0A2N8UE07_9BASI</name>
<reference evidence="2 3" key="1">
    <citation type="submission" date="2017-02" db="EMBL/GenBank/DDBJ databases">
        <authorList>
            <person name="Peterson S.W."/>
        </authorList>
    </citation>
    <scope>NUCLEOTIDE SEQUENCE [LARGE SCALE GENOMIC DNA]</scope>
    <source>
        <strain evidence="2 3">SRS1_H2-8</strain>
    </source>
</reference>
<keyword evidence="1" id="KW-0472">Membrane</keyword>
<protein>
    <submittedName>
        <fullName evidence="2">Uncharacterized protein</fullName>
    </submittedName>
</protein>
<accession>A0A2N8UE07</accession>
<evidence type="ECO:0000256" key="1">
    <source>
        <dbReference type="SAM" id="Phobius"/>
    </source>
</evidence>
<dbReference type="Proteomes" id="UP000239563">
    <property type="component" value="Chromosome V"/>
</dbReference>
<dbReference type="AlphaFoldDB" id="A0A2N8UE07"/>
<sequence>MVSWETFITALEPVSTPVSNLLLALSTLPLLITVAHRKRNSAYIVPESLILQSAAALLRYRDVWISVSWVTLLEVIQIVTPAATAWWVVRCQAQLCAALEQEQPDVEPLLEDKPDIEPSSPSTGPILKVHRKPLACIIPALLVVFVFVPFTLPSYALLRLILTPAEIAFPASYTSALLCTLTLLATALEILQPYPQHARLAAIHALGTPQQLEKSPIRRFLTHAELEKPTAPHGVCAWIGLFPVGMLWRLPALALHMTTAPEDQAGWTVILFVLGTVPPMVFGINMAILAFAPRTPTKTATE</sequence>
<organism evidence="2 3">
    <name type="scientific">Sporisorium reilianum f. sp. reilianum</name>
    <dbReference type="NCBI Taxonomy" id="72559"/>
    <lineage>
        <taxon>Eukaryota</taxon>
        <taxon>Fungi</taxon>
        <taxon>Dikarya</taxon>
        <taxon>Basidiomycota</taxon>
        <taxon>Ustilaginomycotina</taxon>
        <taxon>Ustilaginomycetes</taxon>
        <taxon>Ustilaginales</taxon>
        <taxon>Ustilaginaceae</taxon>
        <taxon>Sporisorium</taxon>
    </lineage>
</organism>
<gene>
    <name evidence="2" type="ORF">SRS1_10808</name>
</gene>
<keyword evidence="1" id="KW-1133">Transmembrane helix</keyword>
<feature type="transmembrane region" description="Helical" evidence="1">
    <location>
        <begin position="134"/>
        <end position="152"/>
    </location>
</feature>
<evidence type="ECO:0000313" key="3">
    <source>
        <dbReference type="Proteomes" id="UP000239563"/>
    </source>
</evidence>
<feature type="transmembrane region" description="Helical" evidence="1">
    <location>
        <begin position="172"/>
        <end position="191"/>
    </location>
</feature>
<feature type="transmembrane region" description="Helical" evidence="1">
    <location>
        <begin position="235"/>
        <end position="255"/>
    </location>
</feature>
<feature type="transmembrane region" description="Helical" evidence="1">
    <location>
        <begin position="18"/>
        <end position="35"/>
    </location>
</feature>
<evidence type="ECO:0000313" key="2">
    <source>
        <dbReference type="EMBL" id="SJX62613.1"/>
    </source>
</evidence>
<feature type="transmembrane region" description="Helical" evidence="1">
    <location>
        <begin position="267"/>
        <end position="292"/>
    </location>
</feature>
<keyword evidence="1" id="KW-0812">Transmembrane</keyword>
<proteinExistence type="predicted"/>